<accession>A0A2K2CJS9</accession>
<evidence type="ECO:0000313" key="3">
    <source>
        <dbReference type="EnsemblPlants" id="PNT62281"/>
    </source>
</evidence>
<dbReference type="Proteomes" id="UP000008810">
    <property type="component" value="Chromosome 4"/>
</dbReference>
<keyword evidence="4" id="KW-1185">Reference proteome</keyword>
<reference evidence="2 3" key="1">
    <citation type="journal article" date="2010" name="Nature">
        <title>Genome sequencing and analysis of the model grass Brachypodium distachyon.</title>
        <authorList>
            <consortium name="International Brachypodium Initiative"/>
        </authorList>
    </citation>
    <scope>NUCLEOTIDE SEQUENCE [LARGE SCALE GENOMIC DNA]</scope>
    <source>
        <strain evidence="2 3">Bd21</strain>
    </source>
</reference>
<protein>
    <submittedName>
        <fullName evidence="2 3">Uncharacterized protein</fullName>
    </submittedName>
</protein>
<dbReference type="AlphaFoldDB" id="A0A2K2CJS9"/>
<sequence>MAAARCLLLRASVPAPASTPTDAAKSLASISTYSGATSRPLRAAVSPSSARRPGPPPLRSSYSRDSAKPELAVLLEVQGLGPTKILQGKTWNYKTTICRGTFVIYNYLSRHVCYLQLFVMH</sequence>
<gene>
    <name evidence="2" type="ORF">BRADI_4g01027v3</name>
</gene>
<dbReference type="EMBL" id="CM000883">
    <property type="protein sequence ID" value="PNT62281.1"/>
    <property type="molecule type" value="Genomic_DNA"/>
</dbReference>
<proteinExistence type="predicted"/>
<dbReference type="Gramene" id="PNT62281">
    <property type="protein sequence ID" value="PNT62281"/>
    <property type="gene ID" value="BRADI_4g01027v3"/>
</dbReference>
<reference evidence="2" key="2">
    <citation type="submission" date="2017-06" db="EMBL/GenBank/DDBJ databases">
        <title>WGS assembly of Brachypodium distachyon.</title>
        <authorList>
            <consortium name="The International Brachypodium Initiative"/>
            <person name="Lucas S."/>
            <person name="Harmon-Smith M."/>
            <person name="Lail K."/>
            <person name="Tice H."/>
            <person name="Grimwood J."/>
            <person name="Bruce D."/>
            <person name="Barry K."/>
            <person name="Shu S."/>
            <person name="Lindquist E."/>
            <person name="Wang M."/>
            <person name="Pitluck S."/>
            <person name="Vogel J.P."/>
            <person name="Garvin D.F."/>
            <person name="Mockler T.C."/>
            <person name="Schmutz J."/>
            <person name="Rokhsar D."/>
            <person name="Bevan M.W."/>
        </authorList>
    </citation>
    <scope>NUCLEOTIDE SEQUENCE</scope>
    <source>
        <strain evidence="2">Bd21</strain>
    </source>
</reference>
<dbReference type="InParanoid" id="A0A2K2CJS9"/>
<reference evidence="3" key="3">
    <citation type="submission" date="2018-08" db="UniProtKB">
        <authorList>
            <consortium name="EnsemblPlants"/>
        </authorList>
    </citation>
    <scope>IDENTIFICATION</scope>
    <source>
        <strain evidence="3">cv. Bd21</strain>
    </source>
</reference>
<name>A0A2K2CJS9_BRADI</name>
<evidence type="ECO:0000313" key="4">
    <source>
        <dbReference type="Proteomes" id="UP000008810"/>
    </source>
</evidence>
<feature type="region of interest" description="Disordered" evidence="1">
    <location>
        <begin position="35"/>
        <end position="66"/>
    </location>
</feature>
<evidence type="ECO:0000256" key="1">
    <source>
        <dbReference type="SAM" id="MobiDB-lite"/>
    </source>
</evidence>
<dbReference type="EnsemblPlants" id="PNT62281">
    <property type="protein sequence ID" value="PNT62281"/>
    <property type="gene ID" value="BRADI_4g01027v3"/>
</dbReference>
<evidence type="ECO:0000313" key="2">
    <source>
        <dbReference type="EMBL" id="PNT62281.1"/>
    </source>
</evidence>
<organism evidence="2">
    <name type="scientific">Brachypodium distachyon</name>
    <name type="common">Purple false brome</name>
    <name type="synonym">Trachynia distachya</name>
    <dbReference type="NCBI Taxonomy" id="15368"/>
    <lineage>
        <taxon>Eukaryota</taxon>
        <taxon>Viridiplantae</taxon>
        <taxon>Streptophyta</taxon>
        <taxon>Embryophyta</taxon>
        <taxon>Tracheophyta</taxon>
        <taxon>Spermatophyta</taxon>
        <taxon>Magnoliopsida</taxon>
        <taxon>Liliopsida</taxon>
        <taxon>Poales</taxon>
        <taxon>Poaceae</taxon>
        <taxon>BOP clade</taxon>
        <taxon>Pooideae</taxon>
        <taxon>Stipodae</taxon>
        <taxon>Brachypodieae</taxon>
        <taxon>Brachypodium</taxon>
    </lineage>
</organism>
<feature type="compositionally biased region" description="Low complexity" evidence="1">
    <location>
        <begin position="38"/>
        <end position="52"/>
    </location>
</feature>